<keyword evidence="1" id="KW-0472">Membrane</keyword>
<reference evidence="2 3" key="1">
    <citation type="submission" date="2023-10" db="EMBL/GenBank/DDBJ databases">
        <authorList>
            <person name="Botero Cardona J."/>
        </authorList>
    </citation>
    <scope>NUCLEOTIDE SEQUENCE [LARGE SCALE GENOMIC DNA]</scope>
    <source>
        <strain evidence="2 3">R-54839</strain>
    </source>
</reference>
<sequence>MNISLLTLTFLAVNLDFFIMMLFLLKKYPFRAVLFAYLVGNLLLMSVSFVAGQVLEAFLPEWLLGVLGFIPIYLAFRDDDDDEDDDAKGKSPFWIVLGTYLSVCAGCNLSIFLPVLLGESWLTFAETLLYIGILTVIIVFVLRAVADNKVVTSLIDRFGEKLMKICYILIGLYVLLDSGFLVHVYGLIVKLF</sequence>
<evidence type="ECO:0000256" key="1">
    <source>
        <dbReference type="SAM" id="Phobius"/>
    </source>
</evidence>
<dbReference type="InterPro" id="IPR004676">
    <property type="entry name" value="Cd-R_transporter"/>
</dbReference>
<keyword evidence="3" id="KW-1185">Reference proteome</keyword>
<evidence type="ECO:0000313" key="3">
    <source>
        <dbReference type="Proteomes" id="UP001314261"/>
    </source>
</evidence>
<comment type="caution">
    <text evidence="2">The sequence shown here is derived from an EMBL/GenBank/DDBJ whole genome shotgun (WGS) entry which is preliminary data.</text>
</comment>
<gene>
    <name evidence="2" type="ORF">R54839_PPFHFPJH_01160</name>
</gene>
<keyword evidence="1" id="KW-0812">Transmembrane</keyword>
<dbReference type="EMBL" id="CAUZLR010000007">
    <property type="protein sequence ID" value="CAK1246731.1"/>
    <property type="molecule type" value="Genomic_DNA"/>
</dbReference>
<feature type="transmembrane region" description="Helical" evidence="1">
    <location>
        <begin position="97"/>
        <end position="116"/>
    </location>
</feature>
<feature type="transmembrane region" description="Helical" evidence="1">
    <location>
        <begin position="57"/>
        <end position="76"/>
    </location>
</feature>
<dbReference type="Proteomes" id="UP001314261">
    <property type="component" value="Unassembled WGS sequence"/>
</dbReference>
<feature type="transmembrane region" description="Helical" evidence="1">
    <location>
        <begin position="32"/>
        <end position="51"/>
    </location>
</feature>
<proteinExistence type="predicted"/>
<feature type="transmembrane region" description="Helical" evidence="1">
    <location>
        <begin position="128"/>
        <end position="146"/>
    </location>
</feature>
<accession>A0ABN9YXX5</accession>
<feature type="transmembrane region" description="Helical" evidence="1">
    <location>
        <begin position="6"/>
        <end position="25"/>
    </location>
</feature>
<evidence type="ECO:0000313" key="2">
    <source>
        <dbReference type="EMBL" id="CAK1246731.1"/>
    </source>
</evidence>
<keyword evidence="1" id="KW-1133">Transmembrane helix</keyword>
<protein>
    <submittedName>
        <fullName evidence="2">Predicted permease (CadD)</fullName>
    </submittedName>
</protein>
<organism evidence="2 3">
    <name type="scientific">Fructobacillus fructosus</name>
    <dbReference type="NCBI Taxonomy" id="1631"/>
    <lineage>
        <taxon>Bacteria</taxon>
        <taxon>Bacillati</taxon>
        <taxon>Bacillota</taxon>
        <taxon>Bacilli</taxon>
        <taxon>Lactobacillales</taxon>
        <taxon>Lactobacillaceae</taxon>
        <taxon>Fructobacillus</taxon>
    </lineage>
</organism>
<dbReference type="Pfam" id="PF03596">
    <property type="entry name" value="Cad"/>
    <property type="match status" value="1"/>
</dbReference>
<name>A0ABN9YXX5_9LACO</name>
<dbReference type="RefSeq" id="WP_187753821.1">
    <property type="nucleotide sequence ID" value="NZ_CAUZLK010000006.1"/>
</dbReference>
<feature type="transmembrane region" description="Helical" evidence="1">
    <location>
        <begin position="167"/>
        <end position="188"/>
    </location>
</feature>